<organism evidence="2 3">
    <name type="scientific">Myroides marinus</name>
    <dbReference type="NCBI Taxonomy" id="703342"/>
    <lineage>
        <taxon>Bacteria</taxon>
        <taxon>Pseudomonadati</taxon>
        <taxon>Bacteroidota</taxon>
        <taxon>Flavobacteriia</taxon>
        <taxon>Flavobacteriales</taxon>
        <taxon>Flavobacteriaceae</taxon>
        <taxon>Myroides</taxon>
    </lineage>
</organism>
<gene>
    <name evidence="2" type="ORF">SAMN04488018_12240</name>
</gene>
<name>A0A1H6XRX4_9FLAO</name>
<sequence>MFGSFLLVDPLAEDLKQIGQSPYTYVVNNPIQYIDPTGMIWENPKQEEKLNKSINKRIERINKNNTKIQAQIDKGGLSNDKIVKLEDKLADNNQKIEILNQSLIDIEAIGNAVETYKLTGPSSSDGTHGVVKGTNGIIKIEGR</sequence>
<dbReference type="Proteomes" id="UP000183077">
    <property type="component" value="Unassembled WGS sequence"/>
</dbReference>
<dbReference type="EMBL" id="FNYS01000022">
    <property type="protein sequence ID" value="SEJ29517.1"/>
    <property type="molecule type" value="Genomic_DNA"/>
</dbReference>
<accession>A0A1H6XRX4</accession>
<feature type="coiled-coil region" evidence="1">
    <location>
        <begin position="51"/>
        <end position="102"/>
    </location>
</feature>
<evidence type="ECO:0000256" key="1">
    <source>
        <dbReference type="SAM" id="Coils"/>
    </source>
</evidence>
<proteinExistence type="predicted"/>
<dbReference type="AlphaFoldDB" id="A0A1H6XRX4"/>
<dbReference type="Gene3D" id="2.180.10.10">
    <property type="entry name" value="RHS repeat-associated core"/>
    <property type="match status" value="1"/>
</dbReference>
<evidence type="ECO:0000313" key="3">
    <source>
        <dbReference type="Proteomes" id="UP000183077"/>
    </source>
</evidence>
<evidence type="ECO:0008006" key="4">
    <source>
        <dbReference type="Google" id="ProtNLM"/>
    </source>
</evidence>
<protein>
    <recommendedName>
        <fullName evidence="4">RHS repeat-associated core domain-containing protein</fullName>
    </recommendedName>
</protein>
<reference evidence="2 3" key="1">
    <citation type="submission" date="2016-10" db="EMBL/GenBank/DDBJ databases">
        <authorList>
            <person name="de Groot N.N."/>
        </authorList>
    </citation>
    <scope>NUCLEOTIDE SEQUENCE [LARGE SCALE GENOMIC DNA]</scope>
    <source>
        <strain evidence="2 3">DSM 23048</strain>
    </source>
</reference>
<evidence type="ECO:0000313" key="2">
    <source>
        <dbReference type="EMBL" id="SEJ29517.1"/>
    </source>
</evidence>
<keyword evidence="1" id="KW-0175">Coiled coil</keyword>